<dbReference type="AlphaFoldDB" id="A0ABD1REJ9"/>
<evidence type="ECO:0000313" key="1">
    <source>
        <dbReference type="EMBL" id="KAL2486556.1"/>
    </source>
</evidence>
<evidence type="ECO:0000313" key="2">
    <source>
        <dbReference type="Proteomes" id="UP001604336"/>
    </source>
</evidence>
<gene>
    <name evidence="1" type="ORF">Adt_31312</name>
</gene>
<protein>
    <recommendedName>
        <fullName evidence="3">Maturase K</fullName>
    </recommendedName>
</protein>
<dbReference type="EMBL" id="JBFOLK010000009">
    <property type="protein sequence ID" value="KAL2486556.1"/>
    <property type="molecule type" value="Genomic_DNA"/>
</dbReference>
<comment type="caution">
    <text evidence="1">The sequence shown here is derived from an EMBL/GenBank/DDBJ whole genome shotgun (WGS) entry which is preliminary data.</text>
</comment>
<keyword evidence="2" id="KW-1185">Reference proteome</keyword>
<organism evidence="1 2">
    <name type="scientific">Abeliophyllum distichum</name>
    <dbReference type="NCBI Taxonomy" id="126358"/>
    <lineage>
        <taxon>Eukaryota</taxon>
        <taxon>Viridiplantae</taxon>
        <taxon>Streptophyta</taxon>
        <taxon>Embryophyta</taxon>
        <taxon>Tracheophyta</taxon>
        <taxon>Spermatophyta</taxon>
        <taxon>Magnoliopsida</taxon>
        <taxon>eudicotyledons</taxon>
        <taxon>Gunneridae</taxon>
        <taxon>Pentapetalae</taxon>
        <taxon>asterids</taxon>
        <taxon>lamiids</taxon>
        <taxon>Lamiales</taxon>
        <taxon>Oleaceae</taxon>
        <taxon>Forsythieae</taxon>
        <taxon>Abeliophyllum</taxon>
    </lineage>
</organism>
<reference evidence="2" key="1">
    <citation type="submission" date="2024-07" db="EMBL/GenBank/DDBJ databases">
        <title>Two chromosome-level genome assemblies of Korean endemic species Abeliophyllum distichum and Forsythia ovata (Oleaceae).</title>
        <authorList>
            <person name="Jang H."/>
        </authorList>
    </citation>
    <scope>NUCLEOTIDE SEQUENCE [LARGE SCALE GENOMIC DNA]</scope>
</reference>
<proteinExistence type="predicted"/>
<evidence type="ECO:0008006" key="3">
    <source>
        <dbReference type="Google" id="ProtNLM"/>
    </source>
</evidence>
<dbReference type="Proteomes" id="UP001604336">
    <property type="component" value="Unassembled WGS sequence"/>
</dbReference>
<accession>A0ABD1REJ9</accession>
<name>A0ABD1REJ9_9LAMI</name>
<sequence length="177" mass="20602">MVAMVLEYFEIAPSQLMPNSWQLLMVLQVLIEQHDIMFGMLELLHGYFIKEHDREKGRRLNMQLVEGLLVKEHFLKILAISKSQRDCWFLLFSEFLASSSLWAHVSEEPRGILSEFSRHIVPIVMIKRGMEIIGSDLSLCGRLNSTECKVIDQVMLRVIASSLDALERRKEEREEEI</sequence>